<dbReference type="EMBL" id="JAAALK010000283">
    <property type="protein sequence ID" value="KAG8077148.1"/>
    <property type="molecule type" value="Genomic_DNA"/>
</dbReference>
<evidence type="ECO:0000313" key="2">
    <source>
        <dbReference type="EMBL" id="KAG8077148.1"/>
    </source>
</evidence>
<evidence type="ECO:0000313" key="3">
    <source>
        <dbReference type="Proteomes" id="UP000729402"/>
    </source>
</evidence>
<feature type="compositionally biased region" description="Gly residues" evidence="1">
    <location>
        <begin position="108"/>
        <end position="117"/>
    </location>
</feature>
<name>A0A8J5W3Y3_ZIZPA</name>
<gene>
    <name evidence="2" type="ORF">GUJ93_ZPchr0006g46462</name>
</gene>
<feature type="region of interest" description="Disordered" evidence="1">
    <location>
        <begin position="66"/>
        <end position="129"/>
    </location>
</feature>
<protein>
    <submittedName>
        <fullName evidence="2">Uncharacterized protein</fullName>
    </submittedName>
</protein>
<feature type="region of interest" description="Disordered" evidence="1">
    <location>
        <begin position="14"/>
        <end position="39"/>
    </location>
</feature>
<dbReference type="Proteomes" id="UP000729402">
    <property type="component" value="Unassembled WGS sequence"/>
</dbReference>
<organism evidence="2 3">
    <name type="scientific">Zizania palustris</name>
    <name type="common">Northern wild rice</name>
    <dbReference type="NCBI Taxonomy" id="103762"/>
    <lineage>
        <taxon>Eukaryota</taxon>
        <taxon>Viridiplantae</taxon>
        <taxon>Streptophyta</taxon>
        <taxon>Embryophyta</taxon>
        <taxon>Tracheophyta</taxon>
        <taxon>Spermatophyta</taxon>
        <taxon>Magnoliopsida</taxon>
        <taxon>Liliopsida</taxon>
        <taxon>Poales</taxon>
        <taxon>Poaceae</taxon>
        <taxon>BOP clade</taxon>
        <taxon>Oryzoideae</taxon>
        <taxon>Oryzeae</taxon>
        <taxon>Zizaniinae</taxon>
        <taxon>Zizania</taxon>
    </lineage>
</organism>
<accession>A0A8J5W3Y3</accession>
<keyword evidence="3" id="KW-1185">Reference proteome</keyword>
<sequence length="155" mass="16383">MVGLLAPDLRRAPTAPVPSRLLAPSPLTPRPLASHVSRPSCLPPIVSAWEARVGARVSRWAWKPRGQGARRLVSAGGEGAGRGRAREARGRGRSGARGEGEREARGCTGVGGEGSWGHEGTKGEGAREARWAWAREARGRGCAALGRRSAAWARR</sequence>
<evidence type="ECO:0000256" key="1">
    <source>
        <dbReference type="SAM" id="MobiDB-lite"/>
    </source>
</evidence>
<feature type="compositionally biased region" description="Basic and acidic residues" evidence="1">
    <location>
        <begin position="84"/>
        <end position="105"/>
    </location>
</feature>
<reference evidence="2" key="2">
    <citation type="submission" date="2021-02" db="EMBL/GenBank/DDBJ databases">
        <authorList>
            <person name="Kimball J.A."/>
            <person name="Haas M.W."/>
            <person name="Macchietto M."/>
            <person name="Kono T."/>
            <person name="Duquette J."/>
            <person name="Shao M."/>
        </authorList>
    </citation>
    <scope>NUCLEOTIDE SEQUENCE</scope>
    <source>
        <tissue evidence="2">Fresh leaf tissue</tissue>
    </source>
</reference>
<proteinExistence type="predicted"/>
<reference evidence="2" key="1">
    <citation type="journal article" date="2021" name="bioRxiv">
        <title>Whole Genome Assembly and Annotation of Northern Wild Rice, Zizania palustris L., Supports a Whole Genome Duplication in the Zizania Genus.</title>
        <authorList>
            <person name="Haas M."/>
            <person name="Kono T."/>
            <person name="Macchietto M."/>
            <person name="Millas R."/>
            <person name="McGilp L."/>
            <person name="Shao M."/>
            <person name="Duquette J."/>
            <person name="Hirsch C.N."/>
            <person name="Kimball J."/>
        </authorList>
    </citation>
    <scope>NUCLEOTIDE SEQUENCE</scope>
    <source>
        <tissue evidence="2">Fresh leaf tissue</tissue>
    </source>
</reference>
<comment type="caution">
    <text evidence="2">The sequence shown here is derived from an EMBL/GenBank/DDBJ whole genome shotgun (WGS) entry which is preliminary data.</text>
</comment>
<dbReference type="AlphaFoldDB" id="A0A8J5W3Y3"/>
<feature type="compositionally biased region" description="Basic and acidic residues" evidence="1">
    <location>
        <begin position="119"/>
        <end position="129"/>
    </location>
</feature>